<keyword evidence="2" id="KW-0808">Transferase</keyword>
<dbReference type="CDD" id="cd02440">
    <property type="entry name" value="AdoMet_MTases"/>
    <property type="match status" value="1"/>
</dbReference>
<dbReference type="Gene3D" id="3.40.50.150">
    <property type="entry name" value="Vaccinia Virus protein VP39"/>
    <property type="match status" value="1"/>
</dbReference>
<organism evidence="2 3">
    <name type="scientific">Ascobolus immersus RN42</name>
    <dbReference type="NCBI Taxonomy" id="1160509"/>
    <lineage>
        <taxon>Eukaryota</taxon>
        <taxon>Fungi</taxon>
        <taxon>Dikarya</taxon>
        <taxon>Ascomycota</taxon>
        <taxon>Pezizomycotina</taxon>
        <taxon>Pezizomycetes</taxon>
        <taxon>Pezizales</taxon>
        <taxon>Ascobolaceae</taxon>
        <taxon>Ascobolus</taxon>
    </lineage>
</organism>
<feature type="compositionally biased region" description="Polar residues" evidence="1">
    <location>
        <begin position="414"/>
        <end position="423"/>
    </location>
</feature>
<gene>
    <name evidence="2" type="ORF">BJ508DRAFT_360893</name>
</gene>
<accession>A0A3N4IC13</accession>
<reference evidence="2 3" key="1">
    <citation type="journal article" date="2018" name="Nat. Ecol. Evol.">
        <title>Pezizomycetes genomes reveal the molecular basis of ectomycorrhizal truffle lifestyle.</title>
        <authorList>
            <person name="Murat C."/>
            <person name="Payen T."/>
            <person name="Noel B."/>
            <person name="Kuo A."/>
            <person name="Morin E."/>
            <person name="Chen J."/>
            <person name="Kohler A."/>
            <person name="Krizsan K."/>
            <person name="Balestrini R."/>
            <person name="Da Silva C."/>
            <person name="Montanini B."/>
            <person name="Hainaut M."/>
            <person name="Levati E."/>
            <person name="Barry K.W."/>
            <person name="Belfiori B."/>
            <person name="Cichocki N."/>
            <person name="Clum A."/>
            <person name="Dockter R.B."/>
            <person name="Fauchery L."/>
            <person name="Guy J."/>
            <person name="Iotti M."/>
            <person name="Le Tacon F."/>
            <person name="Lindquist E.A."/>
            <person name="Lipzen A."/>
            <person name="Malagnac F."/>
            <person name="Mello A."/>
            <person name="Molinier V."/>
            <person name="Miyauchi S."/>
            <person name="Poulain J."/>
            <person name="Riccioni C."/>
            <person name="Rubini A."/>
            <person name="Sitrit Y."/>
            <person name="Splivallo R."/>
            <person name="Traeger S."/>
            <person name="Wang M."/>
            <person name="Zifcakova L."/>
            <person name="Wipf D."/>
            <person name="Zambonelli A."/>
            <person name="Paolocci F."/>
            <person name="Nowrousian M."/>
            <person name="Ottonello S."/>
            <person name="Baldrian P."/>
            <person name="Spatafora J.W."/>
            <person name="Henrissat B."/>
            <person name="Nagy L.G."/>
            <person name="Aury J.M."/>
            <person name="Wincker P."/>
            <person name="Grigoriev I.V."/>
            <person name="Bonfante P."/>
            <person name="Martin F.M."/>
        </authorList>
    </citation>
    <scope>NUCLEOTIDE SEQUENCE [LARGE SCALE GENOMIC DNA]</scope>
    <source>
        <strain evidence="2 3">RN42</strain>
    </source>
</reference>
<dbReference type="Proteomes" id="UP000275078">
    <property type="component" value="Unassembled WGS sequence"/>
</dbReference>
<dbReference type="EMBL" id="ML119668">
    <property type="protein sequence ID" value="RPA82977.1"/>
    <property type="molecule type" value="Genomic_DNA"/>
</dbReference>
<dbReference type="Pfam" id="PF13489">
    <property type="entry name" value="Methyltransf_23"/>
    <property type="match status" value="1"/>
</dbReference>
<evidence type="ECO:0000256" key="1">
    <source>
        <dbReference type="SAM" id="MobiDB-lite"/>
    </source>
</evidence>
<evidence type="ECO:0000313" key="2">
    <source>
        <dbReference type="EMBL" id="RPA82977.1"/>
    </source>
</evidence>
<proteinExistence type="predicted"/>
<feature type="region of interest" description="Disordered" evidence="1">
    <location>
        <begin position="1"/>
        <end position="105"/>
    </location>
</feature>
<dbReference type="AlphaFoldDB" id="A0A3N4IC13"/>
<sequence length="528" mass="57342">MASASTTPAPTTAPTTAPGTPPKATTTGIADTIMADDGPLAVEDGSEEEDWSDEDEEESSDEPGSSDEDAEDSDAFEFSDNGESTHNVIGPSPTPLSTAHLQAHTAAHDADSDYYTGTLSHSLPSALGHLRRASNTTTLFSSVKAFEYENGRRYHSYRSGVYCLPNDETEIERLDLAYALGGRMLDGQLVWGGVPWEEKARIMEGDGGRTSLEVGRDGKETQGVMKEKRRVLDVGTGTGIWAIDFADLYPEATVIGTDLSPIQPTSIPTNLSFEVDDALSEWTHPDSHFDLIHIRNIAGSITDWCLLLSQAYRCLKPNGTIHLSESSAPMPHFPPGAEGDKLKARYPALAKLSDEFIRTSKLAKLHYDDLGNLDSVLQQVGFKDVKCERAFVPFFSSTPIKESTTAEAPPSRPGTATSITPATTFKDGHMPSKILEDPVLPRLLQIQILSLQALEAFSLRLFTNFGGYTKEEVEKVCEDARNELIKGIQNVGKEGKGEDRLGVEVFWFSGRKGRKGKGRSGGLEGIEE</sequence>
<feature type="compositionally biased region" description="Acidic residues" evidence="1">
    <location>
        <begin position="44"/>
        <end position="77"/>
    </location>
</feature>
<dbReference type="GO" id="GO:0032259">
    <property type="term" value="P:methylation"/>
    <property type="evidence" value="ECO:0007669"/>
    <property type="project" value="UniProtKB-KW"/>
</dbReference>
<keyword evidence="2" id="KW-0489">Methyltransferase</keyword>
<dbReference type="PANTHER" id="PTHR43591:SF24">
    <property type="entry name" value="2-METHOXY-6-POLYPRENYL-1,4-BENZOQUINOL METHYLASE, MITOCHONDRIAL"/>
    <property type="match status" value="1"/>
</dbReference>
<feature type="compositionally biased region" description="Low complexity" evidence="1">
    <location>
        <begin position="1"/>
        <end position="28"/>
    </location>
</feature>
<dbReference type="PANTHER" id="PTHR43591">
    <property type="entry name" value="METHYLTRANSFERASE"/>
    <property type="match status" value="1"/>
</dbReference>
<evidence type="ECO:0000313" key="3">
    <source>
        <dbReference type="Proteomes" id="UP000275078"/>
    </source>
</evidence>
<dbReference type="SUPFAM" id="SSF53335">
    <property type="entry name" value="S-adenosyl-L-methionine-dependent methyltransferases"/>
    <property type="match status" value="1"/>
</dbReference>
<dbReference type="STRING" id="1160509.A0A3N4IC13"/>
<name>A0A3N4IC13_ASCIM</name>
<dbReference type="OrthoDB" id="2013972at2759"/>
<protein>
    <submittedName>
        <fullName evidence="2">S-adenosyl-L-methionine-dependent methyltransferase</fullName>
    </submittedName>
</protein>
<feature type="region of interest" description="Disordered" evidence="1">
    <location>
        <begin position="401"/>
        <end position="430"/>
    </location>
</feature>
<dbReference type="GO" id="GO:0008168">
    <property type="term" value="F:methyltransferase activity"/>
    <property type="evidence" value="ECO:0007669"/>
    <property type="project" value="UniProtKB-KW"/>
</dbReference>
<dbReference type="InterPro" id="IPR029063">
    <property type="entry name" value="SAM-dependent_MTases_sf"/>
</dbReference>
<keyword evidence="3" id="KW-1185">Reference proteome</keyword>